<evidence type="ECO:0000256" key="2">
    <source>
        <dbReference type="SAM" id="Phobius"/>
    </source>
</evidence>
<keyword evidence="2" id="KW-0812">Transmembrane</keyword>
<organism evidence="3 4">
    <name type="scientific">Paenibacillus melissococcoides</name>
    <dbReference type="NCBI Taxonomy" id="2912268"/>
    <lineage>
        <taxon>Bacteria</taxon>
        <taxon>Bacillati</taxon>
        <taxon>Bacillota</taxon>
        <taxon>Bacilli</taxon>
        <taxon>Bacillales</taxon>
        <taxon>Paenibacillaceae</taxon>
        <taxon>Paenibacillus</taxon>
    </lineage>
</organism>
<protein>
    <submittedName>
        <fullName evidence="3">M50 family metallopeptidase</fullName>
    </submittedName>
</protein>
<reference evidence="3" key="1">
    <citation type="submission" date="2022-06" db="EMBL/GenBank/DDBJ databases">
        <authorList>
            <person name="Dietemann V."/>
            <person name="Ory F."/>
            <person name="Dainat B."/>
            <person name="Oberhansli S."/>
        </authorList>
    </citation>
    <scope>NUCLEOTIDE SEQUENCE</scope>
    <source>
        <strain evidence="3">Ena-SAMPLE-TAB-26-04-2022-14:26:32:270-5432</strain>
    </source>
</reference>
<dbReference type="Proteomes" id="UP001154322">
    <property type="component" value="Unassembled WGS sequence"/>
</dbReference>
<evidence type="ECO:0000313" key="3">
    <source>
        <dbReference type="EMBL" id="CAH8244755.1"/>
    </source>
</evidence>
<dbReference type="EMBL" id="CALYLO010000002">
    <property type="protein sequence ID" value="CAH8244755.1"/>
    <property type="molecule type" value="Genomic_DNA"/>
</dbReference>
<feature type="transmembrane region" description="Helical" evidence="2">
    <location>
        <begin position="60"/>
        <end position="80"/>
    </location>
</feature>
<feature type="transmembrane region" description="Helical" evidence="2">
    <location>
        <begin position="101"/>
        <end position="124"/>
    </location>
</feature>
<dbReference type="Pfam" id="PF13398">
    <property type="entry name" value="Peptidase_M50B"/>
    <property type="match status" value="1"/>
</dbReference>
<feature type="transmembrane region" description="Helical" evidence="2">
    <location>
        <begin position="179"/>
        <end position="200"/>
    </location>
</feature>
<evidence type="ECO:0000256" key="1">
    <source>
        <dbReference type="SAM" id="MobiDB-lite"/>
    </source>
</evidence>
<feature type="transmembrane region" description="Helical" evidence="2">
    <location>
        <begin position="35"/>
        <end position="54"/>
    </location>
</feature>
<feature type="transmembrane region" description="Helical" evidence="2">
    <location>
        <begin position="130"/>
        <end position="147"/>
    </location>
</feature>
<comment type="caution">
    <text evidence="3">The sequence shown here is derived from an EMBL/GenBank/DDBJ whole genome shotgun (WGS) entry which is preliminary data.</text>
</comment>
<feature type="transmembrane region" description="Helical" evidence="2">
    <location>
        <begin position="154"/>
        <end position="173"/>
    </location>
</feature>
<evidence type="ECO:0000313" key="4">
    <source>
        <dbReference type="Proteomes" id="UP001154322"/>
    </source>
</evidence>
<keyword evidence="2" id="KW-1133">Transmembrane helix</keyword>
<sequence length="266" mass="28996">MRRRRSRGTTAAASRSRVDLKPNGGATMKHWGKTVVFLVVAAVLTRVIPFSSFFRNADTLVHEFGHAIVTLLVSGKVLYIHLFADHSGVTFSSAAAHSWRFILIALAGYTVSTVFAVLLFYGYARGKQQTGLTAIVIVTAISLLFFVRNGYGVMWCVGFLLLTAAICFCPWPWLRQGYYLLVAFIALVESVLGPVFLLILPCSERGNACGSSFIRGEAPAPVNGSPVGCGSTLLAVDEWLRAAGEAHCCRELFENCYRRKGVSPSH</sequence>
<name>A0ABM9FZP8_9BACL</name>
<proteinExistence type="predicted"/>
<gene>
    <name evidence="3" type="ORF">WJ0W_001985</name>
</gene>
<keyword evidence="4" id="KW-1185">Reference proteome</keyword>
<dbReference type="RefSeq" id="WP_249724771.1">
    <property type="nucleotide sequence ID" value="NZ_AP031286.1"/>
</dbReference>
<dbReference type="InterPro" id="IPR049500">
    <property type="entry name" value="Peptidase_M50B-like"/>
</dbReference>
<accession>A0ABM9FZP8</accession>
<feature type="region of interest" description="Disordered" evidence="1">
    <location>
        <begin position="1"/>
        <end position="21"/>
    </location>
</feature>
<keyword evidence="2" id="KW-0472">Membrane</keyword>